<reference evidence="1" key="1">
    <citation type="journal article" date="2015" name="Nature">
        <title>Complex archaea that bridge the gap between prokaryotes and eukaryotes.</title>
        <authorList>
            <person name="Spang A."/>
            <person name="Saw J.H."/>
            <person name="Jorgensen S.L."/>
            <person name="Zaremba-Niedzwiedzka K."/>
            <person name="Martijn J."/>
            <person name="Lind A.E."/>
            <person name="van Eijk R."/>
            <person name="Schleper C."/>
            <person name="Guy L."/>
            <person name="Ettema T.J."/>
        </authorList>
    </citation>
    <scope>NUCLEOTIDE SEQUENCE</scope>
</reference>
<proteinExistence type="predicted"/>
<gene>
    <name evidence="1" type="ORF">LCGC14_1005620</name>
</gene>
<sequence>MDKLIKETIDKLVDQRAHILQAICEDESIWQPQFIIQAVNEVRSITRMIRMLKGEKERL</sequence>
<dbReference type="AlphaFoldDB" id="A0A0F9QK11"/>
<organism evidence="1">
    <name type="scientific">marine sediment metagenome</name>
    <dbReference type="NCBI Taxonomy" id="412755"/>
    <lineage>
        <taxon>unclassified sequences</taxon>
        <taxon>metagenomes</taxon>
        <taxon>ecological metagenomes</taxon>
    </lineage>
</organism>
<name>A0A0F9QK11_9ZZZZ</name>
<evidence type="ECO:0000313" key="1">
    <source>
        <dbReference type="EMBL" id="KKN13506.1"/>
    </source>
</evidence>
<comment type="caution">
    <text evidence="1">The sequence shown here is derived from an EMBL/GenBank/DDBJ whole genome shotgun (WGS) entry which is preliminary data.</text>
</comment>
<protein>
    <submittedName>
        <fullName evidence="1">Uncharacterized protein</fullName>
    </submittedName>
</protein>
<accession>A0A0F9QK11</accession>
<dbReference type="EMBL" id="LAZR01003916">
    <property type="protein sequence ID" value="KKN13506.1"/>
    <property type="molecule type" value="Genomic_DNA"/>
</dbReference>